<protein>
    <submittedName>
        <fullName evidence="3">Uncharacterized protein</fullName>
    </submittedName>
</protein>
<sequence>MSPKRKNSRKSRPSPGRRGAGRPARPLPEGDAFYTPDAGGVRRRIEQRSAVALVWLHNAPRWILPVAMALVFVSGLLLAGIAGALLLAALALFFTWLAFLAWPTLRGAERAMRCVVVVTLLGLAVLQTGIF</sequence>
<dbReference type="AlphaFoldDB" id="A0A852TYI1"/>
<feature type="compositionally biased region" description="Low complexity" evidence="1">
    <location>
        <begin position="13"/>
        <end position="24"/>
    </location>
</feature>
<dbReference type="RefSeq" id="WP_312863265.1">
    <property type="nucleotide sequence ID" value="NZ_BAAAYY010000031.1"/>
</dbReference>
<gene>
    <name evidence="3" type="ORF">HDA32_004169</name>
</gene>
<feature type="compositionally biased region" description="Basic residues" evidence="1">
    <location>
        <begin position="1"/>
        <end position="12"/>
    </location>
</feature>
<feature type="transmembrane region" description="Helical" evidence="2">
    <location>
        <begin position="78"/>
        <end position="99"/>
    </location>
</feature>
<name>A0A852TYI1_9ACTN</name>
<proteinExistence type="predicted"/>
<keyword evidence="2" id="KW-0472">Membrane</keyword>
<comment type="caution">
    <text evidence="3">The sequence shown here is derived from an EMBL/GenBank/DDBJ whole genome shotgun (WGS) entry which is preliminary data.</text>
</comment>
<keyword evidence="2" id="KW-1133">Transmembrane helix</keyword>
<evidence type="ECO:0000313" key="4">
    <source>
        <dbReference type="Proteomes" id="UP000589036"/>
    </source>
</evidence>
<feature type="transmembrane region" description="Helical" evidence="2">
    <location>
        <begin position="50"/>
        <end position="72"/>
    </location>
</feature>
<dbReference type="Proteomes" id="UP000589036">
    <property type="component" value="Unassembled WGS sequence"/>
</dbReference>
<evidence type="ECO:0000256" key="1">
    <source>
        <dbReference type="SAM" id="MobiDB-lite"/>
    </source>
</evidence>
<keyword evidence="2" id="KW-0812">Transmembrane</keyword>
<feature type="transmembrane region" description="Helical" evidence="2">
    <location>
        <begin position="111"/>
        <end position="130"/>
    </location>
</feature>
<reference evidence="3 4" key="1">
    <citation type="submission" date="2020-07" db="EMBL/GenBank/DDBJ databases">
        <title>Sequencing the genomes of 1000 actinobacteria strains.</title>
        <authorList>
            <person name="Klenk H.-P."/>
        </authorList>
    </citation>
    <scope>NUCLEOTIDE SEQUENCE [LARGE SCALE GENOMIC DNA]</scope>
    <source>
        <strain evidence="3 4">CXB654</strain>
    </source>
</reference>
<organism evidence="3 4">
    <name type="scientific">Spinactinospora alkalitolerans</name>
    <dbReference type="NCBI Taxonomy" id="687207"/>
    <lineage>
        <taxon>Bacteria</taxon>
        <taxon>Bacillati</taxon>
        <taxon>Actinomycetota</taxon>
        <taxon>Actinomycetes</taxon>
        <taxon>Streptosporangiales</taxon>
        <taxon>Nocardiopsidaceae</taxon>
        <taxon>Spinactinospora</taxon>
    </lineage>
</organism>
<accession>A0A852TYI1</accession>
<dbReference type="Pfam" id="PF20444">
    <property type="entry name" value="DUF6703"/>
    <property type="match status" value="1"/>
</dbReference>
<keyword evidence="4" id="KW-1185">Reference proteome</keyword>
<feature type="region of interest" description="Disordered" evidence="1">
    <location>
        <begin position="1"/>
        <end position="35"/>
    </location>
</feature>
<evidence type="ECO:0000313" key="3">
    <source>
        <dbReference type="EMBL" id="NYE49049.1"/>
    </source>
</evidence>
<dbReference type="InterPro" id="IPR046549">
    <property type="entry name" value="DUF6703"/>
</dbReference>
<evidence type="ECO:0000256" key="2">
    <source>
        <dbReference type="SAM" id="Phobius"/>
    </source>
</evidence>
<dbReference type="EMBL" id="JACCCC010000001">
    <property type="protein sequence ID" value="NYE49049.1"/>
    <property type="molecule type" value="Genomic_DNA"/>
</dbReference>